<accession>A0A1W1HIQ4</accession>
<name>A0A1W1HIQ4_9BACT</name>
<evidence type="ECO:0000313" key="1">
    <source>
        <dbReference type="EMBL" id="SLM32320.1"/>
    </source>
</evidence>
<keyword evidence="2" id="KW-1185">Reference proteome</keyword>
<reference evidence="1 2" key="1">
    <citation type="submission" date="2017-03" db="EMBL/GenBank/DDBJ databases">
        <authorList>
            <person name="Afonso C.L."/>
            <person name="Miller P.J."/>
            <person name="Scott M.A."/>
            <person name="Spackman E."/>
            <person name="Goraichik I."/>
            <person name="Dimitrov K.M."/>
            <person name="Suarez D.L."/>
            <person name="Swayne D.E."/>
        </authorList>
    </citation>
    <scope>NUCLEOTIDE SEQUENCE [LARGE SCALE GENOMIC DNA]</scope>
    <source>
        <strain evidence="1">PRJEB14757</strain>
    </source>
</reference>
<proteinExistence type="predicted"/>
<protein>
    <submittedName>
        <fullName evidence="1">Uncharacterized protein</fullName>
    </submittedName>
</protein>
<evidence type="ECO:0000313" key="2">
    <source>
        <dbReference type="Proteomes" id="UP000191931"/>
    </source>
</evidence>
<dbReference type="AlphaFoldDB" id="A0A1W1HIQ4"/>
<organism evidence="1 2">
    <name type="scientific">Desulfamplus magnetovallimortis</name>
    <dbReference type="NCBI Taxonomy" id="1246637"/>
    <lineage>
        <taxon>Bacteria</taxon>
        <taxon>Pseudomonadati</taxon>
        <taxon>Thermodesulfobacteriota</taxon>
        <taxon>Desulfobacteria</taxon>
        <taxon>Desulfobacterales</taxon>
        <taxon>Desulfobacteraceae</taxon>
        <taxon>Desulfamplus</taxon>
    </lineage>
</organism>
<dbReference type="STRING" id="1246637.MTBBW1_630014"/>
<gene>
    <name evidence="1" type="ORF">MTBBW1_630014</name>
</gene>
<dbReference type="EMBL" id="FWEV01000307">
    <property type="protein sequence ID" value="SLM32320.1"/>
    <property type="molecule type" value="Genomic_DNA"/>
</dbReference>
<dbReference type="Proteomes" id="UP000191931">
    <property type="component" value="Unassembled WGS sequence"/>
</dbReference>
<sequence length="57" mass="6409">MVAKVACFISQFTLSGEKTLCGGNLSQKSVKYFWVQMKDADKATVLFFRVDHGQGYE</sequence>